<dbReference type="Proteomes" id="UP000547973">
    <property type="component" value="Unassembled WGS sequence"/>
</dbReference>
<comment type="caution">
    <text evidence="1">The sequence shown here is derived from an EMBL/GenBank/DDBJ whole genome shotgun (WGS) entry which is preliminary data.</text>
</comment>
<evidence type="ECO:0000313" key="2">
    <source>
        <dbReference type="Proteomes" id="UP000547973"/>
    </source>
</evidence>
<organism evidence="1 2">
    <name type="scientific">Demequina lutea</name>
    <dbReference type="NCBI Taxonomy" id="431489"/>
    <lineage>
        <taxon>Bacteria</taxon>
        <taxon>Bacillati</taxon>
        <taxon>Actinomycetota</taxon>
        <taxon>Actinomycetes</taxon>
        <taxon>Micrococcales</taxon>
        <taxon>Demequinaceae</taxon>
        <taxon>Demequina</taxon>
    </lineage>
</organism>
<keyword evidence="2" id="KW-1185">Reference proteome</keyword>
<dbReference type="EMBL" id="JACBZO010000001">
    <property type="protein sequence ID" value="NYI39925.1"/>
    <property type="molecule type" value="Genomic_DNA"/>
</dbReference>
<name>A0A7Y9Z9E9_9MICO</name>
<dbReference type="AlphaFoldDB" id="A0A7Y9Z9E9"/>
<gene>
    <name evidence="1" type="ORF">BKA03_000044</name>
</gene>
<dbReference type="RefSeq" id="WP_062075629.1">
    <property type="nucleotide sequence ID" value="NZ_BBRC01000012.1"/>
</dbReference>
<reference evidence="1 2" key="1">
    <citation type="submission" date="2020-07" db="EMBL/GenBank/DDBJ databases">
        <title>Sequencing the genomes of 1000 actinobacteria strains.</title>
        <authorList>
            <person name="Klenk H.-P."/>
        </authorList>
    </citation>
    <scope>NUCLEOTIDE SEQUENCE [LARGE SCALE GENOMIC DNA]</scope>
    <source>
        <strain evidence="1 2">DSM 19970</strain>
    </source>
</reference>
<protein>
    <submittedName>
        <fullName evidence="1">Uncharacterized protein</fullName>
    </submittedName>
</protein>
<dbReference type="OrthoDB" id="5142055at2"/>
<proteinExistence type="predicted"/>
<accession>A0A7Y9Z9E9</accession>
<evidence type="ECO:0000313" key="1">
    <source>
        <dbReference type="EMBL" id="NYI39925.1"/>
    </source>
</evidence>
<sequence length="208" mass="22267">MTGARVVNPRLVLRLPGTWVQLDPSRPELTDKRIRAFVRLSMGRADELATARADMRKALGLLVERADPAAALESTFLCHEVSPGVPAPIAVSVFTPEAIRMSPVIGTRPEDVIAGFMAAMKAIGDGGGWEVRPCADGASARRWHIAETVVAEGLEDVPIRAFSADYWRTVPGSKRLVLVTVTSPLADIPQTLLHLADAIVAGSRFAPA</sequence>